<dbReference type="AlphaFoldDB" id="A0A430QM22"/>
<gene>
    <name evidence="2" type="ORF">DC041_0004938</name>
</gene>
<dbReference type="CDD" id="cd20267">
    <property type="entry name" value="Complex1_LYR_LYRM7"/>
    <property type="match status" value="1"/>
</dbReference>
<proteinExistence type="predicted"/>
<dbReference type="STRING" id="6184.A0A430QM22"/>
<keyword evidence="1" id="KW-0812">Transmembrane</keyword>
<feature type="transmembrane region" description="Helical" evidence="1">
    <location>
        <begin position="86"/>
        <end position="105"/>
    </location>
</feature>
<accession>A0A430QM22</accession>
<comment type="caution">
    <text evidence="2">The sequence shown here is derived from an EMBL/GenBank/DDBJ whole genome shotgun (WGS) entry which is preliminary data.</text>
</comment>
<protein>
    <submittedName>
        <fullName evidence="2">Uncharacterized protein</fullName>
    </submittedName>
</protein>
<evidence type="ECO:0000313" key="3">
    <source>
        <dbReference type="Proteomes" id="UP000290809"/>
    </source>
</evidence>
<feature type="non-terminal residue" evidence="2">
    <location>
        <position position="1"/>
    </location>
</feature>
<sequence>ALNIFKKLHRTCENVFKADIETLQGKFQYLYSWFLSINFILFIYKNICAYVHACGCFYLAAREKINAEFRANRNETDTEKINETNIFTLYIYTLLLFYLTFCIVIEKCRRLRNVNTNSSYSNGTRRCREKCL</sequence>
<dbReference type="Proteomes" id="UP000290809">
    <property type="component" value="Unassembled WGS sequence"/>
</dbReference>
<dbReference type="EMBL" id="QMKO01001558">
    <property type="protein sequence ID" value="RTG88711.1"/>
    <property type="molecule type" value="Genomic_DNA"/>
</dbReference>
<feature type="transmembrane region" description="Helical" evidence="1">
    <location>
        <begin position="33"/>
        <end position="60"/>
    </location>
</feature>
<dbReference type="GO" id="GO:0034551">
    <property type="term" value="P:mitochondrial respiratory chain complex III assembly"/>
    <property type="evidence" value="ECO:0007669"/>
    <property type="project" value="InterPro"/>
</dbReference>
<keyword evidence="1" id="KW-1133">Transmembrane helix</keyword>
<keyword evidence="3" id="KW-1185">Reference proteome</keyword>
<evidence type="ECO:0000313" key="2">
    <source>
        <dbReference type="EMBL" id="RTG88711.1"/>
    </source>
</evidence>
<keyword evidence="1" id="KW-0472">Membrane</keyword>
<evidence type="ECO:0000256" key="1">
    <source>
        <dbReference type="SAM" id="Phobius"/>
    </source>
</evidence>
<dbReference type="GO" id="GO:0005739">
    <property type="term" value="C:mitochondrion"/>
    <property type="evidence" value="ECO:0007669"/>
    <property type="project" value="GOC"/>
</dbReference>
<organism evidence="2 3">
    <name type="scientific">Schistosoma bovis</name>
    <name type="common">Blood fluke</name>
    <dbReference type="NCBI Taxonomy" id="6184"/>
    <lineage>
        <taxon>Eukaryota</taxon>
        <taxon>Metazoa</taxon>
        <taxon>Spiralia</taxon>
        <taxon>Lophotrochozoa</taxon>
        <taxon>Platyhelminthes</taxon>
        <taxon>Trematoda</taxon>
        <taxon>Digenea</taxon>
        <taxon>Strigeidida</taxon>
        <taxon>Schistosomatoidea</taxon>
        <taxon>Schistosomatidae</taxon>
        <taxon>Schistosoma</taxon>
    </lineage>
</organism>
<reference evidence="2 3" key="1">
    <citation type="journal article" date="2019" name="PLoS Pathog.">
        <title>Genome sequence of the bovine parasite Schistosoma bovis Tanzania.</title>
        <authorList>
            <person name="Oey H."/>
            <person name="Zakrzewski M."/>
            <person name="Gobert G."/>
            <person name="Gravermann K."/>
            <person name="Stoye J."/>
            <person name="Jones M."/>
            <person name="Mcmanus D."/>
            <person name="Krause L."/>
        </authorList>
    </citation>
    <scope>NUCLEOTIDE SEQUENCE [LARGE SCALE GENOMIC DNA]</scope>
    <source>
        <strain evidence="2 3">TAN1997</strain>
    </source>
</reference>
<dbReference type="InterPro" id="IPR045298">
    <property type="entry name" value="Complex1_LYR_LYRM7"/>
</dbReference>
<name>A0A430QM22_SCHBO</name>